<dbReference type="HOGENOM" id="CLU_033449_0_2_6"/>
<feature type="active site" description="Proton acceptor" evidence="9 10">
    <location>
        <position position="188"/>
    </location>
</feature>
<comment type="caution">
    <text evidence="9">Lacks conserved residue(s) required for the propagation of feature annotation.</text>
</comment>
<evidence type="ECO:0000259" key="16">
    <source>
        <dbReference type="Pfam" id="PF07479"/>
    </source>
</evidence>
<feature type="binding site" evidence="11">
    <location>
        <begin position="252"/>
        <end position="253"/>
    </location>
    <ligand>
        <name>substrate</name>
    </ligand>
</feature>
<evidence type="ECO:0000313" key="18">
    <source>
        <dbReference type="Proteomes" id="UP000005522"/>
    </source>
</evidence>
<feature type="binding site" evidence="9">
    <location>
        <position position="33"/>
    </location>
    <ligand>
        <name>NADPH</name>
        <dbReference type="ChEBI" id="CHEBI:57783"/>
    </ligand>
</feature>
<sequence>MSHWLVCGAGHWGTALAVYLAGRAIPTQLWGHRREHLPGMGGDLAPIFPGVPLPASLQITAELEPALTDAEVWLIAVPSHALRGLLRRLRGSMVPSPLALVLASKGLELDTGARLDEVVAEEFPGVPLLVLSGPSFAQDMLAGRPLAMTLAGRDDDIREAIRQRLRSAQLRLYPSADVAGVCLAGAIKNVLAIAAGICDGLGLGESARAALITRGLAELQRIGTALGGQPETFTGLAGAGDLILTASSNLSRNRRLGVALGQGLGLEAARAQIGEEVEGVRSSRALYGLALRLGVEAPISEQVYRVLYQGESPQRASVALMQRGLEGAAPIMPHRDMG</sequence>
<keyword evidence="5 9" id="KW-0520">NAD</keyword>
<evidence type="ECO:0000256" key="6">
    <source>
        <dbReference type="ARBA" id="ARBA00023098"/>
    </source>
</evidence>
<evidence type="ECO:0000256" key="13">
    <source>
        <dbReference type="RuleBase" id="RU000437"/>
    </source>
</evidence>
<dbReference type="UniPathway" id="UPA00940"/>
<evidence type="ECO:0000256" key="5">
    <source>
        <dbReference type="ARBA" id="ARBA00023027"/>
    </source>
</evidence>
<feature type="binding site" evidence="9">
    <location>
        <position position="253"/>
    </location>
    <ligand>
        <name>sn-glycerol 3-phosphate</name>
        <dbReference type="ChEBI" id="CHEBI:57597"/>
    </ligand>
</feature>
<dbReference type="SUPFAM" id="SSF51735">
    <property type="entry name" value="NAD(P)-binding Rossmann-fold domains"/>
    <property type="match status" value="1"/>
</dbReference>
<feature type="domain" description="Glycerol-3-phosphate dehydrogenase NAD-dependent C-terminal" evidence="16">
    <location>
        <begin position="177"/>
        <end position="316"/>
    </location>
</feature>
<dbReference type="InterPro" id="IPR013328">
    <property type="entry name" value="6PGD_dom2"/>
</dbReference>
<gene>
    <name evidence="9" type="primary">gpsA</name>
    <name evidence="17" type="ORF">Acaty_c0768</name>
</gene>
<feature type="binding site" evidence="11">
    <location>
        <position position="105"/>
    </location>
    <ligand>
        <name>substrate</name>
    </ligand>
</feature>
<name>A0A059ZXD9_ACICK</name>
<evidence type="ECO:0000256" key="2">
    <source>
        <dbReference type="ARBA" id="ARBA00022516"/>
    </source>
</evidence>
<dbReference type="PIRSF" id="PIRSF000114">
    <property type="entry name" value="Glycerol-3-P_dh"/>
    <property type="match status" value="1"/>
</dbReference>
<dbReference type="GO" id="GO:0005975">
    <property type="term" value="P:carbohydrate metabolic process"/>
    <property type="evidence" value="ECO:0007669"/>
    <property type="project" value="InterPro"/>
</dbReference>
<dbReference type="PROSITE" id="PS00957">
    <property type="entry name" value="NAD_G3PDH"/>
    <property type="match status" value="1"/>
</dbReference>
<comment type="similarity">
    <text evidence="1 9 13">Belongs to the NAD-dependent glycerol-3-phosphate dehydrogenase family.</text>
</comment>
<evidence type="ECO:0000259" key="15">
    <source>
        <dbReference type="Pfam" id="PF01210"/>
    </source>
</evidence>
<feature type="domain" description="Glycerol-3-phosphate dehydrogenase NAD-dependent N-terminal" evidence="15">
    <location>
        <begin position="6"/>
        <end position="155"/>
    </location>
</feature>
<dbReference type="AlphaFoldDB" id="A0A059ZXD9"/>
<dbReference type="FunFam" id="1.10.1040.10:FF:000001">
    <property type="entry name" value="Glycerol-3-phosphate dehydrogenase [NAD(P)+]"/>
    <property type="match status" value="1"/>
</dbReference>
<proteinExistence type="inferred from homology"/>
<dbReference type="SUPFAM" id="SSF48179">
    <property type="entry name" value="6-phosphogluconate dehydrogenase C-terminal domain-like"/>
    <property type="match status" value="1"/>
</dbReference>
<dbReference type="Pfam" id="PF01210">
    <property type="entry name" value="NAD_Gly3P_dh_N"/>
    <property type="match status" value="1"/>
</dbReference>
<dbReference type="eggNOG" id="COG0240">
    <property type="taxonomic scope" value="Bacteria"/>
</dbReference>
<keyword evidence="7 9" id="KW-0594">Phospholipid biosynthesis</keyword>
<evidence type="ECO:0000256" key="7">
    <source>
        <dbReference type="ARBA" id="ARBA00023209"/>
    </source>
</evidence>
<feature type="binding site" evidence="9">
    <location>
        <position position="32"/>
    </location>
    <ligand>
        <name>NADPH</name>
        <dbReference type="ChEBI" id="CHEBI:57783"/>
    </ligand>
</feature>
<dbReference type="InterPro" id="IPR036291">
    <property type="entry name" value="NAD(P)-bd_dom_sf"/>
</dbReference>
<keyword evidence="6 9" id="KW-0443">Lipid metabolism</keyword>
<dbReference type="NCBIfam" id="NF000942">
    <property type="entry name" value="PRK00094.1-4"/>
    <property type="match status" value="1"/>
</dbReference>
<reference evidence="17 18" key="1">
    <citation type="journal article" date="2009" name="J. Bacteriol.">
        <title>Draft genome sequence of the extremely acidophilic bacterium Acidithiobacillus caldus ATCC 51756 reveals metabolic versatility in the genus Acidithiobacillus.</title>
        <authorList>
            <person name="Valdes J."/>
            <person name="Quatrini R."/>
            <person name="Hallberg K."/>
            <person name="Dopson M."/>
            <person name="Valenzuela P.D."/>
            <person name="Holmes D.S."/>
        </authorList>
    </citation>
    <scope>NUCLEOTIDE SEQUENCE [LARGE SCALE GENOMIC DNA]</scope>
    <source>
        <strain evidence="18">ATCC 51756 / DSM 8584 / KU</strain>
    </source>
</reference>
<protein>
    <recommendedName>
        <fullName evidence="9">Glycerol-3-phosphate dehydrogenase [NAD(P)+]</fullName>
        <ecNumber evidence="9">1.1.1.94</ecNumber>
    </recommendedName>
    <alternativeName>
        <fullName evidence="9">NAD(P)(+)-dependent glycerol-3-phosphate dehydrogenase</fullName>
    </alternativeName>
    <alternativeName>
        <fullName evidence="9">NAD(P)H-dependent dihydroxyacetone-phosphate reductase</fullName>
    </alternativeName>
</protein>
<comment type="function">
    <text evidence="9">Catalyzes the reduction of the glycolytic intermediate dihydroxyacetone phosphate (DHAP) to sn-glycerol 3-phosphate (G3P), the key precursor for phospholipid synthesis.</text>
</comment>
<keyword evidence="3 9" id="KW-0521">NADP</keyword>
<dbReference type="InterPro" id="IPR008927">
    <property type="entry name" value="6-PGluconate_DH-like_C_sf"/>
</dbReference>
<evidence type="ECO:0000256" key="8">
    <source>
        <dbReference type="ARBA" id="ARBA00023264"/>
    </source>
</evidence>
<evidence type="ECO:0000256" key="12">
    <source>
        <dbReference type="PIRSR" id="PIRSR000114-3"/>
    </source>
</evidence>
<dbReference type="HAMAP" id="MF_00394">
    <property type="entry name" value="NAD_Glyc3P_dehydrog"/>
    <property type="match status" value="1"/>
</dbReference>
<feature type="binding site" evidence="9">
    <location>
        <position position="251"/>
    </location>
    <ligand>
        <name>sn-glycerol 3-phosphate</name>
        <dbReference type="ChEBI" id="CHEBI:57597"/>
    </ligand>
</feature>
<feature type="binding site" evidence="9">
    <location>
        <position position="105"/>
    </location>
    <ligand>
        <name>NADPH</name>
        <dbReference type="ChEBI" id="CHEBI:57783"/>
    </ligand>
</feature>
<keyword evidence="9" id="KW-0547">Nucleotide-binding</keyword>
<dbReference type="Gene3D" id="1.10.1040.10">
    <property type="entry name" value="N-(1-d-carboxylethyl)-l-norvaline Dehydrogenase, domain 2"/>
    <property type="match status" value="1"/>
</dbReference>
<dbReference type="InterPro" id="IPR006168">
    <property type="entry name" value="G3P_DH_NAD-dep"/>
</dbReference>
<dbReference type="KEGG" id="acz:Acaty_c0768"/>
<evidence type="ECO:0000313" key="17">
    <source>
        <dbReference type="EMBL" id="AIA54646.1"/>
    </source>
</evidence>
<feature type="binding site" evidence="9">
    <location>
        <position position="133"/>
    </location>
    <ligand>
        <name>sn-glycerol 3-phosphate</name>
        <dbReference type="ChEBI" id="CHEBI:57597"/>
    </ligand>
</feature>
<dbReference type="Gene3D" id="3.40.50.720">
    <property type="entry name" value="NAD(P)-binding Rossmann-like Domain"/>
    <property type="match status" value="1"/>
</dbReference>
<dbReference type="NCBIfam" id="NF000940">
    <property type="entry name" value="PRK00094.1-2"/>
    <property type="match status" value="1"/>
</dbReference>
<dbReference type="PRINTS" id="PR00077">
    <property type="entry name" value="GPDHDRGNASE"/>
</dbReference>
<dbReference type="GO" id="GO:0046168">
    <property type="term" value="P:glycerol-3-phosphate catabolic process"/>
    <property type="evidence" value="ECO:0007669"/>
    <property type="project" value="InterPro"/>
</dbReference>
<dbReference type="GO" id="GO:0141153">
    <property type="term" value="F:glycerol-3-phosphate dehydrogenase (NADP+) activity"/>
    <property type="evidence" value="ECO:0007669"/>
    <property type="project" value="RHEA"/>
</dbReference>
<evidence type="ECO:0000256" key="11">
    <source>
        <dbReference type="PIRSR" id="PIRSR000114-2"/>
    </source>
</evidence>
<evidence type="ECO:0000256" key="9">
    <source>
        <dbReference type="HAMAP-Rule" id="MF_00394"/>
    </source>
</evidence>
<comment type="subcellular location">
    <subcellularLocation>
        <location evidence="9">Cytoplasm</location>
    </subcellularLocation>
</comment>
<comment type="catalytic activity">
    <reaction evidence="9 14">
        <text>sn-glycerol 3-phosphate + NADP(+) = dihydroxyacetone phosphate + NADPH + H(+)</text>
        <dbReference type="Rhea" id="RHEA:11096"/>
        <dbReference type="ChEBI" id="CHEBI:15378"/>
        <dbReference type="ChEBI" id="CHEBI:57597"/>
        <dbReference type="ChEBI" id="CHEBI:57642"/>
        <dbReference type="ChEBI" id="CHEBI:57783"/>
        <dbReference type="ChEBI" id="CHEBI:58349"/>
        <dbReference type="EC" id="1.1.1.94"/>
    </reaction>
</comment>
<feature type="binding site" evidence="9">
    <location>
        <position position="188"/>
    </location>
    <ligand>
        <name>sn-glycerol 3-phosphate</name>
        <dbReference type="ChEBI" id="CHEBI:57597"/>
    </ligand>
</feature>
<feature type="binding site" evidence="9">
    <location>
        <position position="105"/>
    </location>
    <ligand>
        <name>sn-glycerol 3-phosphate</name>
        <dbReference type="ChEBI" id="CHEBI:57597"/>
    </ligand>
</feature>
<dbReference type="GO" id="GO:0046167">
    <property type="term" value="P:glycerol-3-phosphate biosynthetic process"/>
    <property type="evidence" value="ECO:0007669"/>
    <property type="project" value="UniProtKB-UniRule"/>
</dbReference>
<evidence type="ECO:0000256" key="10">
    <source>
        <dbReference type="PIRSR" id="PIRSR000114-1"/>
    </source>
</evidence>
<dbReference type="Pfam" id="PF07479">
    <property type="entry name" value="NAD_Gly3P_dh_C"/>
    <property type="match status" value="1"/>
</dbReference>
<dbReference type="GO" id="GO:0051287">
    <property type="term" value="F:NAD binding"/>
    <property type="evidence" value="ECO:0007669"/>
    <property type="project" value="InterPro"/>
</dbReference>
<feature type="binding site" evidence="12">
    <location>
        <position position="137"/>
    </location>
    <ligand>
        <name>NAD(+)</name>
        <dbReference type="ChEBI" id="CHEBI:57540"/>
    </ligand>
</feature>
<feature type="binding site" evidence="12">
    <location>
        <begin position="8"/>
        <end position="13"/>
    </location>
    <ligand>
        <name>NAD(+)</name>
        <dbReference type="ChEBI" id="CHEBI:57540"/>
    </ligand>
</feature>
<dbReference type="PANTHER" id="PTHR11728:SF1">
    <property type="entry name" value="GLYCEROL-3-PHOSPHATE DEHYDROGENASE [NAD(+)] 2, CHLOROPLASTIC"/>
    <property type="match status" value="1"/>
</dbReference>
<dbReference type="RefSeq" id="WP_004870998.1">
    <property type="nucleotide sequence ID" value="NZ_CP005986.1"/>
</dbReference>
<dbReference type="GO" id="GO:0141152">
    <property type="term" value="F:glycerol-3-phosphate dehydrogenase (NAD+) activity"/>
    <property type="evidence" value="ECO:0007669"/>
    <property type="project" value="RHEA"/>
</dbReference>
<feature type="binding site" evidence="9">
    <location>
        <position position="241"/>
    </location>
    <ligand>
        <name>sn-glycerol 3-phosphate</name>
        <dbReference type="ChEBI" id="CHEBI:57597"/>
    </ligand>
</feature>
<organism evidence="17 18">
    <name type="scientific">Acidithiobacillus caldus (strain ATCC 51756 / DSM 8584 / KU)</name>
    <dbReference type="NCBI Taxonomy" id="637389"/>
    <lineage>
        <taxon>Bacteria</taxon>
        <taxon>Pseudomonadati</taxon>
        <taxon>Pseudomonadota</taxon>
        <taxon>Acidithiobacillia</taxon>
        <taxon>Acidithiobacillales</taxon>
        <taxon>Acidithiobacillaceae</taxon>
        <taxon>Acidithiobacillus</taxon>
    </lineage>
</organism>
<keyword evidence="2 9" id="KW-0444">Lipid biosynthesis</keyword>
<feature type="binding site" evidence="9">
    <location>
        <position position="135"/>
    </location>
    <ligand>
        <name>sn-glycerol 3-phosphate</name>
        <dbReference type="ChEBI" id="CHEBI:57597"/>
    </ligand>
</feature>
<comment type="pathway">
    <text evidence="9">Membrane lipid metabolism; glycerophospholipid metabolism.</text>
</comment>
<keyword evidence="9" id="KW-0963">Cytoplasm</keyword>
<keyword evidence="4 9" id="KW-0560">Oxidoreductase</keyword>
<evidence type="ECO:0000256" key="4">
    <source>
        <dbReference type="ARBA" id="ARBA00023002"/>
    </source>
</evidence>
<dbReference type="InterPro" id="IPR011128">
    <property type="entry name" value="G3P_DH_NAD-dep_N"/>
</dbReference>
<comment type="catalytic activity">
    <reaction evidence="9">
        <text>sn-glycerol 3-phosphate + NAD(+) = dihydroxyacetone phosphate + NADH + H(+)</text>
        <dbReference type="Rhea" id="RHEA:11092"/>
        <dbReference type="ChEBI" id="CHEBI:15378"/>
        <dbReference type="ChEBI" id="CHEBI:57540"/>
        <dbReference type="ChEBI" id="CHEBI:57597"/>
        <dbReference type="ChEBI" id="CHEBI:57642"/>
        <dbReference type="ChEBI" id="CHEBI:57945"/>
        <dbReference type="EC" id="1.1.1.94"/>
    </reaction>
</comment>
<feature type="binding site" evidence="12">
    <location>
        <position position="252"/>
    </location>
    <ligand>
        <name>NAD(+)</name>
        <dbReference type="ChEBI" id="CHEBI:57540"/>
    </ligand>
</feature>
<evidence type="ECO:0000256" key="1">
    <source>
        <dbReference type="ARBA" id="ARBA00011009"/>
    </source>
</evidence>
<feature type="binding site" evidence="9">
    <location>
        <position position="12"/>
    </location>
    <ligand>
        <name>NADPH</name>
        <dbReference type="ChEBI" id="CHEBI:57783"/>
    </ligand>
</feature>
<evidence type="ECO:0000256" key="14">
    <source>
        <dbReference type="RuleBase" id="RU000439"/>
    </source>
</evidence>
<dbReference type="GO" id="GO:0005829">
    <property type="term" value="C:cytosol"/>
    <property type="evidence" value="ECO:0007669"/>
    <property type="project" value="TreeGrafter"/>
</dbReference>
<dbReference type="InterPro" id="IPR006109">
    <property type="entry name" value="G3P_DH_NAD-dep_C"/>
</dbReference>
<dbReference type="EMBL" id="CP005986">
    <property type="protein sequence ID" value="AIA54646.1"/>
    <property type="molecule type" value="Genomic_DNA"/>
</dbReference>
<feature type="binding site" evidence="9">
    <location>
        <position position="252"/>
    </location>
    <ligand>
        <name>NADPH</name>
        <dbReference type="ChEBI" id="CHEBI:57783"/>
    </ligand>
</feature>
<evidence type="ECO:0000256" key="3">
    <source>
        <dbReference type="ARBA" id="ARBA00022857"/>
    </source>
</evidence>
<dbReference type="PANTHER" id="PTHR11728">
    <property type="entry name" value="GLYCEROL-3-PHOSPHATE DEHYDROGENASE"/>
    <property type="match status" value="1"/>
</dbReference>
<feature type="binding site" evidence="9">
    <location>
        <position position="252"/>
    </location>
    <ligand>
        <name>sn-glycerol 3-phosphate</name>
        <dbReference type="ChEBI" id="CHEBI:57597"/>
    </ligand>
</feature>
<dbReference type="EC" id="1.1.1.94" evidence="9"/>
<accession>A0A059ZXD9</accession>
<feature type="binding site" evidence="9">
    <location>
        <position position="137"/>
    </location>
    <ligand>
        <name>NADPH</name>
        <dbReference type="ChEBI" id="CHEBI:57783"/>
    </ligand>
</feature>
<dbReference type="GO" id="GO:0046474">
    <property type="term" value="P:glycerophospholipid biosynthetic process"/>
    <property type="evidence" value="ECO:0007669"/>
    <property type="project" value="TreeGrafter"/>
</dbReference>
<feature type="binding site" evidence="9">
    <location>
        <position position="278"/>
    </location>
    <ligand>
        <name>NADPH</name>
        <dbReference type="ChEBI" id="CHEBI:57783"/>
    </ligand>
</feature>
<dbReference type="Proteomes" id="UP000005522">
    <property type="component" value="Chromosome"/>
</dbReference>
<keyword evidence="8 9" id="KW-1208">Phospholipid metabolism</keyword>